<dbReference type="EMBL" id="CM056743">
    <property type="protein sequence ID" value="KAJ8673968.1"/>
    <property type="molecule type" value="Genomic_DNA"/>
</dbReference>
<protein>
    <submittedName>
        <fullName evidence="1">Uncharacterized protein</fullName>
    </submittedName>
</protein>
<name>A0ACC2NSZ7_9HYME</name>
<proteinExistence type="predicted"/>
<organism evidence="1 2">
    <name type="scientific">Eretmocerus hayati</name>
    <dbReference type="NCBI Taxonomy" id="131215"/>
    <lineage>
        <taxon>Eukaryota</taxon>
        <taxon>Metazoa</taxon>
        <taxon>Ecdysozoa</taxon>
        <taxon>Arthropoda</taxon>
        <taxon>Hexapoda</taxon>
        <taxon>Insecta</taxon>
        <taxon>Pterygota</taxon>
        <taxon>Neoptera</taxon>
        <taxon>Endopterygota</taxon>
        <taxon>Hymenoptera</taxon>
        <taxon>Apocrita</taxon>
        <taxon>Proctotrupomorpha</taxon>
        <taxon>Chalcidoidea</taxon>
        <taxon>Aphelinidae</taxon>
        <taxon>Aphelininae</taxon>
        <taxon>Eretmocerus</taxon>
    </lineage>
</organism>
<evidence type="ECO:0000313" key="1">
    <source>
        <dbReference type="EMBL" id="KAJ8673968.1"/>
    </source>
</evidence>
<keyword evidence="2" id="KW-1185">Reference proteome</keyword>
<evidence type="ECO:0000313" key="2">
    <source>
        <dbReference type="Proteomes" id="UP001239111"/>
    </source>
</evidence>
<reference evidence="1" key="1">
    <citation type="submission" date="2023-04" db="EMBL/GenBank/DDBJ databases">
        <title>A chromosome-level genome assembly of the parasitoid wasp Eretmocerus hayati.</title>
        <authorList>
            <person name="Zhong Y."/>
            <person name="Liu S."/>
            <person name="Liu Y."/>
        </authorList>
    </citation>
    <scope>NUCLEOTIDE SEQUENCE</scope>
    <source>
        <strain evidence="1">ZJU_SS_LIU_2023</strain>
    </source>
</reference>
<dbReference type="Proteomes" id="UP001239111">
    <property type="component" value="Chromosome 3"/>
</dbReference>
<gene>
    <name evidence="1" type="ORF">QAD02_005230</name>
</gene>
<accession>A0ACC2NSZ7</accession>
<comment type="caution">
    <text evidence="1">The sequence shown here is derived from an EMBL/GenBank/DDBJ whole genome shotgun (WGS) entry which is preliminary data.</text>
</comment>
<sequence>MSKEHEGMNEGPKKRTAEMSPSECPSLSTSDGEKSLCIPRKIRKHTIETITKRENGRILPPARTLLIERRKSSPDQLLMRDDNLVHFLALDCVADTEVSEQLVDLELIDLEVMKNEPIGLGTVLRTPSDKRKNIYTIFLEEKHDDPPSGAMFIMCMATLRNALINDNQYSVSLARKGEGLENLSRVSIESALRTTSEDGNLQLTLCTGEVSIPSVGNRLGIIKKVMIRA</sequence>